<reference evidence="2 3" key="1">
    <citation type="submission" date="2013-05" db="EMBL/GenBank/DDBJ databases">
        <title>Draft genome of the parasitic nematode Anyclostoma ceylanicum.</title>
        <authorList>
            <person name="Mitreva M."/>
        </authorList>
    </citation>
    <scope>NUCLEOTIDE SEQUENCE [LARGE SCALE GENOMIC DNA]</scope>
</reference>
<gene>
    <name evidence="2" type="ORF">ANCCEY_13796</name>
</gene>
<dbReference type="InterPro" id="IPR037272">
    <property type="entry name" value="SNS_sf"/>
</dbReference>
<keyword evidence="1" id="KW-1133">Transmembrane helix</keyword>
<protein>
    <submittedName>
        <fullName evidence="2">Uncharacterized protein</fullName>
    </submittedName>
</protein>
<evidence type="ECO:0000313" key="3">
    <source>
        <dbReference type="Proteomes" id="UP000054495"/>
    </source>
</evidence>
<keyword evidence="3" id="KW-1185">Reference proteome</keyword>
<proteinExistence type="predicted"/>
<dbReference type="SUPFAM" id="SSF161070">
    <property type="entry name" value="SNF-like"/>
    <property type="match status" value="1"/>
</dbReference>
<name>A0A0D6LHI0_9BILA</name>
<sequence>MINHQTVKVSKDVLMLSNGFTEVVYVVVVLPFIIMVALLAQLLTLEGSSIALWHFLRPDWYVLKNLTLIQFRKVKDGDVSRKWWILKCLEEDIEEDVTNKDQSSGLRKCSVVLASNSELENA</sequence>
<accession>A0A0D6LHI0</accession>
<evidence type="ECO:0000313" key="2">
    <source>
        <dbReference type="EMBL" id="EPB67112.1"/>
    </source>
</evidence>
<keyword evidence="1" id="KW-0472">Membrane</keyword>
<dbReference type="EMBL" id="KE125779">
    <property type="protein sequence ID" value="EPB67112.1"/>
    <property type="molecule type" value="Genomic_DNA"/>
</dbReference>
<feature type="transmembrane region" description="Helical" evidence="1">
    <location>
        <begin position="23"/>
        <end position="45"/>
    </location>
</feature>
<dbReference type="Proteomes" id="UP000054495">
    <property type="component" value="Unassembled WGS sequence"/>
</dbReference>
<dbReference type="AlphaFoldDB" id="A0A0D6LHI0"/>
<keyword evidence="1" id="KW-0812">Transmembrane</keyword>
<evidence type="ECO:0000256" key="1">
    <source>
        <dbReference type="SAM" id="Phobius"/>
    </source>
</evidence>
<organism evidence="2 3">
    <name type="scientific">Ancylostoma ceylanicum</name>
    <dbReference type="NCBI Taxonomy" id="53326"/>
    <lineage>
        <taxon>Eukaryota</taxon>
        <taxon>Metazoa</taxon>
        <taxon>Ecdysozoa</taxon>
        <taxon>Nematoda</taxon>
        <taxon>Chromadorea</taxon>
        <taxon>Rhabditida</taxon>
        <taxon>Rhabditina</taxon>
        <taxon>Rhabditomorpha</taxon>
        <taxon>Strongyloidea</taxon>
        <taxon>Ancylostomatidae</taxon>
        <taxon>Ancylostomatinae</taxon>
        <taxon>Ancylostoma</taxon>
    </lineage>
</organism>